<evidence type="ECO:0000256" key="5">
    <source>
        <dbReference type="ARBA" id="ARBA00022618"/>
    </source>
</evidence>
<dbReference type="Gene3D" id="3.90.190.20">
    <property type="entry name" value="Mur ligase, C-terminal domain"/>
    <property type="match status" value="1"/>
</dbReference>
<dbReference type="InterPro" id="IPR018109">
    <property type="entry name" value="Folylpolyglutamate_synth_CS"/>
</dbReference>
<organism evidence="10 11">
    <name type="scientific">SAR86 cluster bacterium SAR86B</name>
    <dbReference type="NCBI Taxonomy" id="1123867"/>
    <lineage>
        <taxon>Bacteria</taxon>
        <taxon>Pseudomonadati</taxon>
        <taxon>Pseudomonadota</taxon>
        <taxon>Gammaproteobacteria</taxon>
        <taxon>SAR86 cluster</taxon>
    </lineage>
</organism>
<sequence>MKSLILGYGVTGKSFESYLKLQNKDFDIIDPKIDNFEFSKISEYSDIYISPGINLRKTFPNKNIDNLNLISDLDIFFQQDNSIKIGITGTNGKSTLCYHLYQLLNKESSCNLIGNIGNPVLDNINNGKKYSVIEISSFQLEKLKSNNLDYAYITNIQRDHIDFHDNFDDYKKIKLKIFDNCKNPINPNIEFISVGQIYKFITGKEIIDNFQFKNLPYRLEKISQGIINDSKSTNTASLNYALNTIKFSNLNLILHGNPNKEKYKKIIINSSVDKVFVYGSQKAEIVKKLDHENIEVFSNLEECIDKIFNENNNPNILFSPGHPSQPDYINFEERGKVFTELIDKKINESR</sequence>
<name>J4X2X8_9GAMM</name>
<dbReference type="GO" id="GO:0005737">
    <property type="term" value="C:cytoplasm"/>
    <property type="evidence" value="ECO:0007669"/>
    <property type="project" value="UniProtKB-SubCell"/>
</dbReference>
<dbReference type="SUPFAM" id="SSF53623">
    <property type="entry name" value="MurD-like peptide ligases, catalytic domain"/>
    <property type="match status" value="1"/>
</dbReference>
<comment type="pathway">
    <text evidence="2">Cell wall biogenesis; peptidoglycan biosynthesis.</text>
</comment>
<evidence type="ECO:0000313" key="10">
    <source>
        <dbReference type="EMBL" id="EJP73585.1"/>
    </source>
</evidence>
<dbReference type="AlphaFoldDB" id="J4X2X8"/>
<dbReference type="GO" id="GO:0008360">
    <property type="term" value="P:regulation of cell shape"/>
    <property type="evidence" value="ECO:0007669"/>
    <property type="project" value="InterPro"/>
</dbReference>
<dbReference type="GO" id="GO:0004326">
    <property type="term" value="F:tetrahydrofolylpolyglutamate synthase activity"/>
    <property type="evidence" value="ECO:0007669"/>
    <property type="project" value="InterPro"/>
</dbReference>
<evidence type="ECO:0000256" key="7">
    <source>
        <dbReference type="ARBA" id="ARBA00022840"/>
    </source>
</evidence>
<protein>
    <submittedName>
        <fullName evidence="10">Putative UDP-N-acetylmuramoyl-L-alanine--D-glutamate ligase</fullName>
    </submittedName>
</protein>
<keyword evidence="5" id="KW-0132">Cell division</keyword>
<dbReference type="GO" id="GO:0051301">
    <property type="term" value="P:cell division"/>
    <property type="evidence" value="ECO:0007669"/>
    <property type="project" value="UniProtKB-KW"/>
</dbReference>
<dbReference type="SUPFAM" id="SSF53244">
    <property type="entry name" value="MurD-like peptide ligases, peptide-binding domain"/>
    <property type="match status" value="1"/>
</dbReference>
<proteinExistence type="predicted"/>
<reference evidence="10 11" key="1">
    <citation type="journal article" date="2012" name="ISME J.">
        <title>Genomic insights to SAR86, an abundant and uncultivated marine bacterial lineage.</title>
        <authorList>
            <person name="Dupont C.L."/>
            <person name="Rusch D.B."/>
            <person name="Yooseph S."/>
            <person name="Lombardo M.J."/>
            <person name="Richter R.A."/>
            <person name="Valas R."/>
            <person name="Novotny M."/>
            <person name="Yee-Greenbaum J."/>
            <person name="Selengut J.D."/>
            <person name="Haft D.H."/>
            <person name="Halpern A.L."/>
            <person name="Lasken R.S."/>
            <person name="Nealson K."/>
            <person name="Friedman R."/>
            <person name="Venter J.C."/>
        </authorList>
    </citation>
    <scope>NUCLEOTIDE SEQUENCE [LARGE SCALE GENOMIC DNA]</scope>
</reference>
<dbReference type="Proteomes" id="UP000010116">
    <property type="component" value="Unassembled WGS sequence"/>
</dbReference>
<dbReference type="HOGENOM" id="CLU_032540_3_1_6"/>
<evidence type="ECO:0000256" key="4">
    <source>
        <dbReference type="ARBA" id="ARBA00022598"/>
    </source>
</evidence>
<keyword evidence="6" id="KW-0547">Nucleotide-binding</keyword>
<keyword evidence="8" id="KW-0131">Cell cycle</keyword>
<keyword evidence="7" id="KW-0067">ATP-binding</keyword>
<dbReference type="InterPro" id="IPR036565">
    <property type="entry name" value="Mur-like_cat_sf"/>
</dbReference>
<evidence type="ECO:0000256" key="3">
    <source>
        <dbReference type="ARBA" id="ARBA00022490"/>
    </source>
</evidence>
<evidence type="ECO:0000256" key="8">
    <source>
        <dbReference type="ARBA" id="ARBA00023306"/>
    </source>
</evidence>
<comment type="subcellular location">
    <subcellularLocation>
        <location evidence="1">Cytoplasm</location>
    </subcellularLocation>
</comment>
<keyword evidence="3" id="KW-0963">Cytoplasm</keyword>
<gene>
    <name evidence="10" type="ORF">NT02SARS_0327</name>
</gene>
<dbReference type="PROSITE" id="PS01011">
    <property type="entry name" value="FOLYLPOLYGLU_SYNT_1"/>
    <property type="match status" value="1"/>
</dbReference>
<dbReference type="Gene3D" id="3.40.1190.10">
    <property type="entry name" value="Mur-like, catalytic domain"/>
    <property type="match status" value="1"/>
</dbReference>
<dbReference type="GO" id="GO:0005524">
    <property type="term" value="F:ATP binding"/>
    <property type="evidence" value="ECO:0007669"/>
    <property type="project" value="UniProtKB-KW"/>
</dbReference>
<dbReference type="InterPro" id="IPR005762">
    <property type="entry name" value="MurD"/>
</dbReference>
<dbReference type="PANTHER" id="PTHR43692:SF1">
    <property type="entry name" value="UDP-N-ACETYLMURAMOYLALANINE--D-GLUTAMATE LIGASE"/>
    <property type="match status" value="1"/>
</dbReference>
<keyword evidence="4 10" id="KW-0436">Ligase</keyword>
<feature type="domain" description="Mur ligase central" evidence="9">
    <location>
        <begin position="87"/>
        <end position="183"/>
    </location>
</feature>
<dbReference type="InterPro" id="IPR036615">
    <property type="entry name" value="Mur_ligase_C_dom_sf"/>
</dbReference>
<evidence type="ECO:0000256" key="6">
    <source>
        <dbReference type="ARBA" id="ARBA00022741"/>
    </source>
</evidence>
<dbReference type="GO" id="GO:0008764">
    <property type="term" value="F:UDP-N-acetylmuramoylalanine-D-glutamate ligase activity"/>
    <property type="evidence" value="ECO:0007669"/>
    <property type="project" value="InterPro"/>
</dbReference>
<accession>J4X2X8</accession>
<evidence type="ECO:0000259" key="9">
    <source>
        <dbReference type="Pfam" id="PF08245"/>
    </source>
</evidence>
<evidence type="ECO:0000256" key="1">
    <source>
        <dbReference type="ARBA" id="ARBA00004496"/>
    </source>
</evidence>
<evidence type="ECO:0000256" key="2">
    <source>
        <dbReference type="ARBA" id="ARBA00004752"/>
    </source>
</evidence>
<dbReference type="EMBL" id="JH611165">
    <property type="protein sequence ID" value="EJP73585.1"/>
    <property type="molecule type" value="Genomic_DNA"/>
</dbReference>
<dbReference type="Pfam" id="PF08245">
    <property type="entry name" value="Mur_ligase_M"/>
    <property type="match status" value="1"/>
</dbReference>
<evidence type="ECO:0000313" key="11">
    <source>
        <dbReference type="Proteomes" id="UP000010116"/>
    </source>
</evidence>
<dbReference type="PANTHER" id="PTHR43692">
    <property type="entry name" value="UDP-N-ACETYLMURAMOYLALANINE--D-GLUTAMATE LIGASE"/>
    <property type="match status" value="1"/>
</dbReference>
<dbReference type="InterPro" id="IPR013221">
    <property type="entry name" value="Mur_ligase_cen"/>
</dbReference>